<gene>
    <name evidence="2" type="ORF">TEU_10530</name>
</gene>
<name>A0A097QW74_9EURY</name>
<dbReference type="InterPro" id="IPR003593">
    <property type="entry name" value="AAA+_ATPase"/>
</dbReference>
<dbReference type="Proteomes" id="UP000029980">
    <property type="component" value="Chromosome"/>
</dbReference>
<dbReference type="EMBL" id="CP008887">
    <property type="protein sequence ID" value="AIU70734.1"/>
    <property type="molecule type" value="Genomic_DNA"/>
</dbReference>
<dbReference type="SMART" id="SM00382">
    <property type="entry name" value="AAA"/>
    <property type="match status" value="1"/>
</dbReference>
<dbReference type="Pfam" id="PF07728">
    <property type="entry name" value="AAA_5"/>
    <property type="match status" value="1"/>
</dbReference>
<evidence type="ECO:0000313" key="3">
    <source>
        <dbReference type="Proteomes" id="UP000029980"/>
    </source>
</evidence>
<dbReference type="SUPFAM" id="SSF52540">
    <property type="entry name" value="P-loop containing nucleoside triphosphate hydrolases"/>
    <property type="match status" value="1"/>
</dbReference>
<evidence type="ECO:0000259" key="1">
    <source>
        <dbReference type="SMART" id="SM00382"/>
    </source>
</evidence>
<keyword evidence="2" id="KW-0378">Hydrolase</keyword>
<dbReference type="HOGENOM" id="CLU_395687_0_0_2"/>
<accession>A0A097QW74</accession>
<dbReference type="Gene3D" id="3.40.50.300">
    <property type="entry name" value="P-loop containing nucleotide triphosphate hydrolases"/>
    <property type="match status" value="1"/>
</dbReference>
<dbReference type="PANTHER" id="PTHR37291">
    <property type="entry name" value="5-METHYLCYTOSINE-SPECIFIC RESTRICTION ENZYME B"/>
    <property type="match status" value="1"/>
</dbReference>
<dbReference type="InterPro" id="IPR027417">
    <property type="entry name" value="P-loop_NTPase"/>
</dbReference>
<reference evidence="2 3" key="1">
    <citation type="journal article" date="2015" name="Int. J. Syst. Evol. Microbiol.">
        <title>Thermococcus eurythermalis sp. nov., a conditional piezophilic hyperthermophilic archaeon with a wide temperature range isolated from an oil-immersed chimney in the Guaymas Basin.</title>
        <authorList>
            <person name="Zhao W."/>
            <person name="Zeng X."/>
            <person name="Xiao X."/>
        </authorList>
    </citation>
    <scope>NUCLEOTIDE SEQUENCE [LARGE SCALE GENOMIC DNA]</scope>
    <source>
        <strain evidence="2 3">A501</strain>
    </source>
</reference>
<dbReference type="SUPFAM" id="SSF82171">
    <property type="entry name" value="DPP6 N-terminal domain-like"/>
    <property type="match status" value="1"/>
</dbReference>
<dbReference type="GeneID" id="25153867"/>
<dbReference type="InterPro" id="IPR052934">
    <property type="entry name" value="Methyl-DNA_Rec/Restrict_Enz"/>
</dbReference>
<dbReference type="OrthoDB" id="9837at2157"/>
<keyword evidence="3" id="KW-1185">Reference proteome</keyword>
<evidence type="ECO:0000313" key="2">
    <source>
        <dbReference type="EMBL" id="AIU70734.1"/>
    </source>
</evidence>
<dbReference type="STRING" id="1505907.TEU_10530"/>
<proteinExistence type="predicted"/>
<dbReference type="RefSeq" id="WP_050003699.1">
    <property type="nucleotide sequence ID" value="NZ_CP008887.1"/>
</dbReference>
<dbReference type="KEGG" id="teu:TEU_10530"/>
<organism evidence="2 3">
    <name type="scientific">Thermococcus eurythermalis</name>
    <dbReference type="NCBI Taxonomy" id="1505907"/>
    <lineage>
        <taxon>Archaea</taxon>
        <taxon>Methanobacteriati</taxon>
        <taxon>Methanobacteriota</taxon>
        <taxon>Thermococci</taxon>
        <taxon>Thermococcales</taxon>
        <taxon>Thermococcaceae</taxon>
        <taxon>Thermococcus</taxon>
    </lineage>
</organism>
<dbReference type="AlphaFoldDB" id="A0A097QW74"/>
<protein>
    <submittedName>
        <fullName evidence="2">Restriction endonuclease</fullName>
    </submittedName>
</protein>
<dbReference type="PANTHER" id="PTHR37291:SF1">
    <property type="entry name" value="TYPE IV METHYL-DIRECTED RESTRICTION ENZYME ECOKMCRB SUBUNIT"/>
    <property type="match status" value="1"/>
</dbReference>
<dbReference type="GO" id="GO:0004519">
    <property type="term" value="F:endonuclease activity"/>
    <property type="evidence" value="ECO:0007669"/>
    <property type="project" value="UniProtKB-KW"/>
</dbReference>
<keyword evidence="2" id="KW-0540">Nuclease</keyword>
<sequence>MGRFEPVKSAVERINSYLSEEYEEERVGFSIEEMKLSDDGKYLAVLVRDDYDSRFLHAFYTSGDPVKGWEGGVPIPCQSDVIIFPGKNYIGVFSKCGGGEVALYPLEEPPKENALRVAFSKPPIYILLTPNDRVVVFGDMSINFTAPAETEVLFIPKLPGGYAFFHGVYDTEEEAYILHTFREPNGKKSVLRIGKVPFPVYPYYSALEFWDGMEIVATYTAPPAVKGAIGDVWVRDGRPIALLGTKMGTEIYIMDKRTTVLPLPGELVFARFTERGLFVVIGQFRGYLYGGTVSYEKLEEKKSISLDDLEDRTIFGRYNPEFLDPKFSGISRDGQTLYIGRTSGKTSPSGGFYYYLLKDNPYLYTLKTDKSPTGEGEVDEDPIPGIIEAFRSVIFYGPPGTGKTQRAIQLAKKATRLEVVTFHQSYSYEDFVEGFRPAEQDGRLVYRVEDGILKRMAVEAIYHGITGSRGADYEEMKKVVVDFLERKKNGEKLEFHPKGKYYLVIDEINRGNISRILGDVITLLDHDKRLGEEMETIVTLPYSGEPFSLPPNLYIIGTMNSTDRSIAFLDMALRRRFAFVEFLPRPEELGHVEVGGVNLQHLLSKINETIEEERGKDYTIGHGYFMEVVRSEDKVSALKRVFYYKILPLLQEYFYGNWEALRRALPGFSFIDEKGRIIEMSDEEFLETLRRMVNEK</sequence>
<keyword evidence="2" id="KW-0255">Endonuclease</keyword>
<dbReference type="GO" id="GO:0005524">
    <property type="term" value="F:ATP binding"/>
    <property type="evidence" value="ECO:0007669"/>
    <property type="project" value="InterPro"/>
</dbReference>
<dbReference type="GO" id="GO:0016887">
    <property type="term" value="F:ATP hydrolysis activity"/>
    <property type="evidence" value="ECO:0007669"/>
    <property type="project" value="InterPro"/>
</dbReference>
<dbReference type="InterPro" id="IPR011704">
    <property type="entry name" value="ATPase_dyneun-rel_AAA"/>
</dbReference>
<feature type="domain" description="AAA+ ATPase" evidence="1">
    <location>
        <begin position="389"/>
        <end position="587"/>
    </location>
</feature>